<dbReference type="InterPro" id="IPR011009">
    <property type="entry name" value="Kinase-like_dom_sf"/>
</dbReference>
<dbReference type="SUPFAM" id="SSF56112">
    <property type="entry name" value="Protein kinase-like (PK-like)"/>
    <property type="match status" value="1"/>
</dbReference>
<dbReference type="Gene3D" id="3.90.1200.10">
    <property type="match status" value="1"/>
</dbReference>
<organism evidence="2 3">
    <name type="scientific">Legionella cardiaca</name>
    <dbReference type="NCBI Taxonomy" id="1071983"/>
    <lineage>
        <taxon>Bacteria</taxon>
        <taxon>Pseudomonadati</taxon>
        <taxon>Pseudomonadota</taxon>
        <taxon>Gammaproteobacteria</taxon>
        <taxon>Legionellales</taxon>
        <taxon>Legionellaceae</taxon>
        <taxon>Legionella</taxon>
    </lineage>
</organism>
<proteinExistence type="predicted"/>
<evidence type="ECO:0000259" key="1">
    <source>
        <dbReference type="Pfam" id="PF01636"/>
    </source>
</evidence>
<dbReference type="Proteomes" id="UP001222087">
    <property type="component" value="Chromosome"/>
</dbReference>
<feature type="domain" description="Aminoglycoside phosphotransferase" evidence="1">
    <location>
        <begin position="23"/>
        <end position="252"/>
    </location>
</feature>
<gene>
    <name evidence="2" type="ORF">PXX05_08970</name>
</gene>
<sequence>MLKTEELKYISDEFGLMERLQVIKPLASGDVNSAYQVACGSQKYVIKKINKERYVKDYSVELDKLTQSLLFSEQIAAQLSETNHVRSAFFTGTDCIVQTKNELILLYPYLDAIALENHSLSTDHVKDIAEFLYQLHHCQLSFDHDFAKKKFEIYKQLGEKIINLSVWNRMSSLTHPGYFFPTINAIANYLLANKGNLLHALENMEGTVLCHNDLKPKNVLWKENYFWVVDWETVGLFDQAADYLDSLLAWCTLYNKDGVSMDQGKLRVFMEAYPLPEQANLAESLNIVLIKWYFWLAFCLNKLVKNPKKFKSNFWHIRYSINFIVFLINGKIISQIENTHSG</sequence>
<dbReference type="RefSeq" id="WP_275087889.1">
    <property type="nucleotide sequence ID" value="NZ_CP119078.1"/>
</dbReference>
<dbReference type="InterPro" id="IPR002575">
    <property type="entry name" value="Aminoglycoside_PTrfase"/>
</dbReference>
<name>A0ABY8AMY9_9GAMM</name>
<evidence type="ECO:0000313" key="3">
    <source>
        <dbReference type="Proteomes" id="UP001222087"/>
    </source>
</evidence>
<reference evidence="2 3" key="1">
    <citation type="submission" date="2023-02" db="EMBL/GenBank/DDBJ databases">
        <title>Genome Sequence of L. cardiaca H63T.</title>
        <authorList>
            <person name="Lopez A.E."/>
            <person name="Cianciotto N.P."/>
        </authorList>
    </citation>
    <scope>NUCLEOTIDE SEQUENCE [LARGE SCALE GENOMIC DNA]</scope>
    <source>
        <strain evidence="2 3">H63</strain>
    </source>
</reference>
<protein>
    <submittedName>
        <fullName evidence="2">Aminoglycoside phosphotransferase family protein</fullName>
    </submittedName>
</protein>
<dbReference type="EMBL" id="CP119078">
    <property type="protein sequence ID" value="WED42064.1"/>
    <property type="molecule type" value="Genomic_DNA"/>
</dbReference>
<keyword evidence="3" id="KW-1185">Reference proteome</keyword>
<dbReference type="Pfam" id="PF01636">
    <property type="entry name" value="APH"/>
    <property type="match status" value="1"/>
</dbReference>
<accession>A0ABY8AMY9</accession>
<evidence type="ECO:0000313" key="2">
    <source>
        <dbReference type="EMBL" id="WED42064.1"/>
    </source>
</evidence>